<dbReference type="AlphaFoldDB" id="A0AAV4HXR9"/>
<evidence type="ECO:0000256" key="6">
    <source>
        <dbReference type="ARBA" id="ARBA00023228"/>
    </source>
</evidence>
<feature type="transmembrane region" description="Helical" evidence="8">
    <location>
        <begin position="113"/>
        <end position="134"/>
    </location>
</feature>
<evidence type="ECO:0000313" key="10">
    <source>
        <dbReference type="Proteomes" id="UP000762676"/>
    </source>
</evidence>
<name>A0AAV4HXR9_9GAST</name>
<evidence type="ECO:0000256" key="3">
    <source>
        <dbReference type="ARBA" id="ARBA00022692"/>
    </source>
</evidence>
<dbReference type="InterPro" id="IPR029723">
    <property type="entry name" value="GPR137"/>
</dbReference>
<dbReference type="GO" id="GO:0012505">
    <property type="term" value="C:endomembrane system"/>
    <property type="evidence" value="ECO:0007669"/>
    <property type="project" value="UniProtKB-SubCell"/>
</dbReference>
<feature type="transmembrane region" description="Helical" evidence="8">
    <location>
        <begin position="146"/>
        <end position="170"/>
    </location>
</feature>
<comment type="caution">
    <text evidence="9">The sequence shown here is derived from an EMBL/GenBank/DDBJ whole genome shotgun (WGS) entry which is preliminary data.</text>
</comment>
<sequence length="484" mass="54759">MDQNLNLFDRPTGAYESLILNEYPATTQELLANSSSEIVTSYTTMQQLSAESTSHSSISTTTMPIIRPALPSKVELSLTIVYFVMFSLLFILVYAQLWMIWYYRHKRLSHQTIFLFTCLVWAGLRTTLFSFYFFDCKKANSLSVFFYWLLYSFPVCLQFSMLCLLLHFFAQIVLKACAKYEPGQYKVPLRAFLSLSVLAFIALNLAFAWLTCSNDAQYNSSSLKLVTIRVIATEAMFLLYGCVLSFCIYRMAKTASSHRVLEAKGTTLCQAMVTCIITTLLFLSRAVYNVITICPLTNKTTPTFGYDWINVTDQADALVGDLQHGLAYVSFGIVLFLWEVLPISMVVIFFRVKRLQVGLVPTDFSQQQHGRRVFFFDNPRRYDSEDDLSHHSGASQYYSEIGARHSVNGEVSRSWTPHSTPHGTPNLGTSWAVINRHNTDAVDPQALLASGAQAATDSKREKYGSFDSDIPKPQSGITPRYDIY</sequence>
<feature type="transmembrane region" description="Helical" evidence="8">
    <location>
        <begin position="326"/>
        <end position="350"/>
    </location>
</feature>
<evidence type="ECO:0000313" key="9">
    <source>
        <dbReference type="EMBL" id="GFS02480.1"/>
    </source>
</evidence>
<evidence type="ECO:0000256" key="8">
    <source>
        <dbReference type="SAM" id="Phobius"/>
    </source>
</evidence>
<evidence type="ECO:0000256" key="4">
    <source>
        <dbReference type="ARBA" id="ARBA00022989"/>
    </source>
</evidence>
<keyword evidence="4 8" id="KW-1133">Transmembrane helix</keyword>
<feature type="transmembrane region" description="Helical" evidence="8">
    <location>
        <begin position="230"/>
        <end position="249"/>
    </location>
</feature>
<feature type="transmembrane region" description="Helical" evidence="8">
    <location>
        <begin position="269"/>
        <end position="288"/>
    </location>
</feature>
<feature type="transmembrane region" description="Helical" evidence="8">
    <location>
        <begin position="80"/>
        <end position="101"/>
    </location>
</feature>
<dbReference type="PANTHER" id="PTHR15146">
    <property type="entry name" value="INTEGRAL MEMBRANE PROTEIN GPR137"/>
    <property type="match status" value="1"/>
</dbReference>
<dbReference type="Proteomes" id="UP000762676">
    <property type="component" value="Unassembled WGS sequence"/>
</dbReference>
<dbReference type="GO" id="GO:0005765">
    <property type="term" value="C:lysosomal membrane"/>
    <property type="evidence" value="ECO:0007669"/>
    <property type="project" value="UniProtKB-SubCell"/>
</dbReference>
<evidence type="ECO:0000256" key="1">
    <source>
        <dbReference type="ARBA" id="ARBA00004127"/>
    </source>
</evidence>
<reference evidence="9 10" key="1">
    <citation type="journal article" date="2021" name="Elife">
        <title>Chloroplast acquisition without the gene transfer in kleptoplastic sea slugs, Plakobranchus ocellatus.</title>
        <authorList>
            <person name="Maeda T."/>
            <person name="Takahashi S."/>
            <person name="Yoshida T."/>
            <person name="Shimamura S."/>
            <person name="Takaki Y."/>
            <person name="Nagai Y."/>
            <person name="Toyoda A."/>
            <person name="Suzuki Y."/>
            <person name="Arimoto A."/>
            <person name="Ishii H."/>
            <person name="Satoh N."/>
            <person name="Nishiyama T."/>
            <person name="Hasebe M."/>
            <person name="Maruyama T."/>
            <person name="Minagawa J."/>
            <person name="Obokata J."/>
            <person name="Shigenobu S."/>
        </authorList>
    </citation>
    <scope>NUCLEOTIDE SEQUENCE [LARGE SCALE GENOMIC DNA]</scope>
</reference>
<feature type="transmembrane region" description="Helical" evidence="8">
    <location>
        <begin position="191"/>
        <end position="210"/>
    </location>
</feature>
<dbReference type="EMBL" id="BMAT01009245">
    <property type="protein sequence ID" value="GFS02480.1"/>
    <property type="molecule type" value="Genomic_DNA"/>
</dbReference>
<dbReference type="PANTHER" id="PTHR15146:SF3">
    <property type="entry name" value="THH1_TOM1_TOM3 DOMAIN-CONTAINING PROTEIN"/>
    <property type="match status" value="1"/>
</dbReference>
<protein>
    <submittedName>
        <fullName evidence="9">Integral membrane protein GPR137B-like</fullName>
    </submittedName>
</protein>
<gene>
    <name evidence="9" type="ORF">ElyMa_004607900</name>
</gene>
<organism evidence="9 10">
    <name type="scientific">Elysia marginata</name>
    <dbReference type="NCBI Taxonomy" id="1093978"/>
    <lineage>
        <taxon>Eukaryota</taxon>
        <taxon>Metazoa</taxon>
        <taxon>Spiralia</taxon>
        <taxon>Lophotrochozoa</taxon>
        <taxon>Mollusca</taxon>
        <taxon>Gastropoda</taxon>
        <taxon>Heterobranchia</taxon>
        <taxon>Euthyneura</taxon>
        <taxon>Panpulmonata</taxon>
        <taxon>Sacoglossa</taxon>
        <taxon>Placobranchoidea</taxon>
        <taxon>Plakobranchidae</taxon>
        <taxon>Elysia</taxon>
    </lineage>
</organism>
<comment type="subcellular location">
    <subcellularLocation>
        <location evidence="1">Endomembrane system</location>
        <topology evidence="1">Multi-pass membrane protein</topology>
    </subcellularLocation>
    <subcellularLocation>
        <location evidence="2">Lysosome membrane</location>
    </subcellularLocation>
</comment>
<accession>A0AAV4HXR9</accession>
<keyword evidence="3 8" id="KW-0812">Transmembrane</keyword>
<keyword evidence="6" id="KW-0458">Lysosome</keyword>
<evidence type="ECO:0000256" key="2">
    <source>
        <dbReference type="ARBA" id="ARBA00004656"/>
    </source>
</evidence>
<dbReference type="GO" id="GO:1904263">
    <property type="term" value="P:positive regulation of TORC1 signaling"/>
    <property type="evidence" value="ECO:0007669"/>
    <property type="project" value="TreeGrafter"/>
</dbReference>
<feature type="region of interest" description="Disordered" evidence="7">
    <location>
        <begin position="451"/>
        <end position="484"/>
    </location>
</feature>
<evidence type="ECO:0000256" key="7">
    <source>
        <dbReference type="SAM" id="MobiDB-lite"/>
    </source>
</evidence>
<dbReference type="CDD" id="cd21464">
    <property type="entry name" value="7tm_GPR137"/>
    <property type="match status" value="1"/>
</dbReference>
<keyword evidence="10" id="KW-1185">Reference proteome</keyword>
<proteinExistence type="predicted"/>
<evidence type="ECO:0000256" key="5">
    <source>
        <dbReference type="ARBA" id="ARBA00023136"/>
    </source>
</evidence>
<keyword evidence="5 8" id="KW-0472">Membrane</keyword>